<accession>A0AAU8P0K8</accession>
<evidence type="ECO:0000313" key="1">
    <source>
        <dbReference type="EMBL" id="ACY82961.1"/>
    </source>
</evidence>
<proteinExistence type="predicted"/>
<gene>
    <name evidence="1" type="ordered locus">ETAE_0114</name>
</gene>
<dbReference type="AlphaFoldDB" id="A0AAU8P0K8"/>
<evidence type="ECO:0000313" key="2">
    <source>
        <dbReference type="Proteomes" id="UP000002634"/>
    </source>
</evidence>
<reference evidence="1 2" key="1">
    <citation type="journal article" date="2009" name="PLoS ONE">
        <title>Genome sequence of the versatile fish pathogen Edwardsiella tarda provides insights into its adaptation to broad host ranges and intracellular niches.</title>
        <authorList>
            <person name="Wang Q."/>
            <person name="Yang M."/>
            <person name="Xiao J."/>
            <person name="Wu H."/>
            <person name="Wang X."/>
            <person name="Lv Y."/>
            <person name="Xu L."/>
            <person name="Zheng H."/>
            <person name="Wang S."/>
            <person name="Zhao G."/>
            <person name="Liu Q."/>
            <person name="Zhang Y."/>
        </authorList>
    </citation>
    <scope>NUCLEOTIDE SEQUENCE [LARGE SCALE GENOMIC DNA]</scope>
    <source>
        <strain evidence="2">EIB202 / CCTCC M208068</strain>
    </source>
</reference>
<sequence>MPTLKPAAHRPCCARAARRCRLSETPIWRFIFYCFKTYS</sequence>
<keyword evidence="2" id="KW-1185">Reference proteome</keyword>
<dbReference type="KEGG" id="etr:ETAE_0114"/>
<dbReference type="Proteomes" id="UP000002634">
    <property type="component" value="Chromosome"/>
</dbReference>
<name>A0AAU8P0K8_EDWPI</name>
<organism evidence="1 2">
    <name type="scientific">Edwardsiella piscicida</name>
    <dbReference type="NCBI Taxonomy" id="1263550"/>
    <lineage>
        <taxon>Bacteria</taxon>
        <taxon>Pseudomonadati</taxon>
        <taxon>Pseudomonadota</taxon>
        <taxon>Gammaproteobacteria</taxon>
        <taxon>Enterobacterales</taxon>
        <taxon>Hafniaceae</taxon>
        <taxon>Edwardsiella</taxon>
    </lineage>
</organism>
<protein>
    <submittedName>
        <fullName evidence="1">Uncharacterized protein</fullName>
    </submittedName>
</protein>
<dbReference type="EMBL" id="CP001135">
    <property type="protein sequence ID" value="ACY82961.1"/>
    <property type="molecule type" value="Genomic_DNA"/>
</dbReference>